<comment type="caution">
    <text evidence="1">The sequence shown here is derived from an EMBL/GenBank/DDBJ whole genome shotgun (WGS) entry which is preliminary data.</text>
</comment>
<evidence type="ECO:0000313" key="1">
    <source>
        <dbReference type="EMBL" id="KAH7937834.1"/>
    </source>
</evidence>
<dbReference type="Proteomes" id="UP000821865">
    <property type="component" value="Chromosome 8"/>
</dbReference>
<protein>
    <submittedName>
        <fullName evidence="1">Uncharacterized protein</fullName>
    </submittedName>
</protein>
<reference evidence="1" key="1">
    <citation type="submission" date="2020-05" db="EMBL/GenBank/DDBJ databases">
        <title>Large-scale comparative analyses of tick genomes elucidate their genetic diversity and vector capacities.</title>
        <authorList>
            <person name="Jia N."/>
            <person name="Wang J."/>
            <person name="Shi W."/>
            <person name="Du L."/>
            <person name="Sun Y."/>
            <person name="Zhan W."/>
            <person name="Jiang J."/>
            <person name="Wang Q."/>
            <person name="Zhang B."/>
            <person name="Ji P."/>
            <person name="Sakyi L.B."/>
            <person name="Cui X."/>
            <person name="Yuan T."/>
            <person name="Jiang B."/>
            <person name="Yang W."/>
            <person name="Lam T.T.-Y."/>
            <person name="Chang Q."/>
            <person name="Ding S."/>
            <person name="Wang X."/>
            <person name="Zhu J."/>
            <person name="Ruan X."/>
            <person name="Zhao L."/>
            <person name="Wei J."/>
            <person name="Que T."/>
            <person name="Du C."/>
            <person name="Cheng J."/>
            <person name="Dai P."/>
            <person name="Han X."/>
            <person name="Huang E."/>
            <person name="Gao Y."/>
            <person name="Liu J."/>
            <person name="Shao H."/>
            <person name="Ye R."/>
            <person name="Li L."/>
            <person name="Wei W."/>
            <person name="Wang X."/>
            <person name="Wang C."/>
            <person name="Yang T."/>
            <person name="Huo Q."/>
            <person name="Li W."/>
            <person name="Guo W."/>
            <person name="Chen H."/>
            <person name="Zhou L."/>
            <person name="Ni X."/>
            <person name="Tian J."/>
            <person name="Zhou Y."/>
            <person name="Sheng Y."/>
            <person name="Liu T."/>
            <person name="Pan Y."/>
            <person name="Xia L."/>
            <person name="Li J."/>
            <person name="Zhao F."/>
            <person name="Cao W."/>
        </authorList>
    </citation>
    <scope>NUCLEOTIDE SEQUENCE</scope>
    <source>
        <strain evidence="1">Dsil-2018</strain>
    </source>
</reference>
<gene>
    <name evidence="1" type="ORF">HPB49_016582</name>
</gene>
<sequence>MDKLRKGTPQAPPQNAAEVTKNHPAMNERRPTGTNGAHAQVILQPPWAPLRQRSPPPRPKPQVPEPDYRQLLVEALMMISLAVENDTVANFKMPIDVESIVQHANGLFLDDQRSCQGNATLCCTSPRGDMACQSSVGIYEHFYDSAPSGTYGTMTYLMRAVAYTLPDVNISLDCMPS</sequence>
<keyword evidence="2" id="KW-1185">Reference proteome</keyword>
<accession>A0ACB8CAF1</accession>
<name>A0ACB8CAF1_DERSI</name>
<organism evidence="1 2">
    <name type="scientific">Dermacentor silvarum</name>
    <name type="common">Tick</name>
    <dbReference type="NCBI Taxonomy" id="543639"/>
    <lineage>
        <taxon>Eukaryota</taxon>
        <taxon>Metazoa</taxon>
        <taxon>Ecdysozoa</taxon>
        <taxon>Arthropoda</taxon>
        <taxon>Chelicerata</taxon>
        <taxon>Arachnida</taxon>
        <taxon>Acari</taxon>
        <taxon>Parasitiformes</taxon>
        <taxon>Ixodida</taxon>
        <taxon>Ixodoidea</taxon>
        <taxon>Ixodidae</taxon>
        <taxon>Rhipicephalinae</taxon>
        <taxon>Dermacentor</taxon>
    </lineage>
</organism>
<evidence type="ECO:0000313" key="2">
    <source>
        <dbReference type="Proteomes" id="UP000821865"/>
    </source>
</evidence>
<proteinExistence type="predicted"/>
<dbReference type="EMBL" id="CM023477">
    <property type="protein sequence ID" value="KAH7937834.1"/>
    <property type="molecule type" value="Genomic_DNA"/>
</dbReference>